<dbReference type="STRING" id="1088818.A0A2H9ZXF5"/>
<dbReference type="FunFam" id="1.10.510.10:FF:000095">
    <property type="entry name" value="protein STRUBBELIG-RECEPTOR FAMILY 8"/>
    <property type="match status" value="1"/>
</dbReference>
<dbReference type="SMART" id="SM00220">
    <property type="entry name" value="S_TKc"/>
    <property type="match status" value="1"/>
</dbReference>
<dbReference type="InterPro" id="IPR017441">
    <property type="entry name" value="Protein_kinase_ATP_BS"/>
</dbReference>
<accession>A0A2H9ZXF5</accession>
<feature type="domain" description="Protein kinase" evidence="6">
    <location>
        <begin position="307"/>
        <end position="581"/>
    </location>
</feature>
<evidence type="ECO:0000256" key="1">
    <source>
        <dbReference type="ARBA" id="ARBA00022679"/>
    </source>
</evidence>
<dbReference type="GO" id="GO:0005524">
    <property type="term" value="F:ATP binding"/>
    <property type="evidence" value="ECO:0007669"/>
    <property type="project" value="UniProtKB-UniRule"/>
</dbReference>
<dbReference type="SUPFAM" id="SSF56112">
    <property type="entry name" value="Protein kinase-like (PK-like)"/>
    <property type="match status" value="1"/>
</dbReference>
<dbReference type="OrthoDB" id="654677at2759"/>
<dbReference type="Gene3D" id="1.10.510.10">
    <property type="entry name" value="Transferase(Phosphotransferase) domain 1"/>
    <property type="match status" value="1"/>
</dbReference>
<evidence type="ECO:0000313" key="8">
    <source>
        <dbReference type="Proteomes" id="UP000236161"/>
    </source>
</evidence>
<dbReference type="PANTHER" id="PTHR47987:SF5">
    <property type="entry name" value="PROTEIN KINASE DOMAIN-CONTAINING PROTEIN"/>
    <property type="match status" value="1"/>
</dbReference>
<dbReference type="InterPro" id="IPR000719">
    <property type="entry name" value="Prot_kinase_dom"/>
</dbReference>
<keyword evidence="1 7" id="KW-0808">Transferase</keyword>
<dbReference type="InterPro" id="IPR046958">
    <property type="entry name" value="RBK1/2/STUNTED"/>
</dbReference>
<dbReference type="SUPFAM" id="SSF52402">
    <property type="entry name" value="Adenine nucleotide alpha hydrolases-like"/>
    <property type="match status" value="1"/>
</dbReference>
<dbReference type="Gene3D" id="3.30.200.20">
    <property type="entry name" value="Phosphorylase Kinase, domain 1"/>
    <property type="match status" value="1"/>
</dbReference>
<keyword evidence="4 5" id="KW-0067">ATP-binding</keyword>
<dbReference type="PROSITE" id="PS00107">
    <property type="entry name" value="PROTEIN_KINASE_ATP"/>
    <property type="match status" value="1"/>
</dbReference>
<dbReference type="InterPro" id="IPR011009">
    <property type="entry name" value="Kinase-like_dom_sf"/>
</dbReference>
<dbReference type="Pfam" id="PF00069">
    <property type="entry name" value="Pkinase"/>
    <property type="match status" value="1"/>
</dbReference>
<sequence length="592" mass="65307">MGSLGELELENRAKEAGEREKKEGKTLVVGIRTDSRSRELLTWALVNVAVTGDRVVAVHVLRFASSSAADIDLCVEELEPMRRAYEGFCSLRQIDLMIKVCRGFSVRRTLVRQVRSFSAAHLILGESKGSRAIRTSLTSIPKYCSKRLSPECSIVAVNNGKIVFGRGVLGGQNSSKSDSSAVSTSVVSLEKEETQTEEAFKPSRSLLRWPVITHRKTNSIDGSAASLLHWAKRISSRSSTSSPVDFVGRHTRSDTSAEANRRMDLCLSPFHDGEGNLQMKLQSLQEKCASFCKLFSYKELVQATCNFSPDRLIGKGGSSQVYKGTLPDGKELAVKVLKPSKDSLKVFLLEIDIITTLSHKNVISLLGFCFEEKNLMLINDLFPRGSLQKNLHGPEERRCSLGWSDRFKISMGLAEALNYLHGDDDAKAVIHLDVKSSNVLLSENFEPKLSDFGLATRSTASVSQMLRNGLTGTFGYLAPECFMFGQVSTKTDVYAFGVVLLELISGRKPISTGGIRSDESLVVWAKLKLQSGKALELADPSLNCEYDHNQMERTVLAASLCLKKDSRSRPSMSHVKFQSFLLIVHNYSTIMA</sequence>
<evidence type="ECO:0000256" key="2">
    <source>
        <dbReference type="ARBA" id="ARBA00022741"/>
    </source>
</evidence>
<dbReference type="EMBL" id="KZ453008">
    <property type="protein sequence ID" value="PKA47956.1"/>
    <property type="molecule type" value="Genomic_DNA"/>
</dbReference>
<gene>
    <name evidence="7" type="ORF">AXF42_Ash016302</name>
</gene>
<reference evidence="7 8" key="1">
    <citation type="journal article" date="2017" name="Nature">
        <title>The Apostasia genome and the evolution of orchids.</title>
        <authorList>
            <person name="Zhang G.Q."/>
            <person name="Liu K.W."/>
            <person name="Li Z."/>
            <person name="Lohaus R."/>
            <person name="Hsiao Y.Y."/>
            <person name="Niu S.C."/>
            <person name="Wang J.Y."/>
            <person name="Lin Y.C."/>
            <person name="Xu Q."/>
            <person name="Chen L.J."/>
            <person name="Yoshida K."/>
            <person name="Fujiwara S."/>
            <person name="Wang Z.W."/>
            <person name="Zhang Y.Q."/>
            <person name="Mitsuda N."/>
            <person name="Wang M."/>
            <person name="Liu G.H."/>
            <person name="Pecoraro L."/>
            <person name="Huang H.X."/>
            <person name="Xiao X.J."/>
            <person name="Lin M."/>
            <person name="Wu X.Y."/>
            <person name="Wu W.L."/>
            <person name="Chen Y.Y."/>
            <person name="Chang S.B."/>
            <person name="Sakamoto S."/>
            <person name="Ohme-Takagi M."/>
            <person name="Yagi M."/>
            <person name="Zeng S.J."/>
            <person name="Shen C.Y."/>
            <person name="Yeh C.M."/>
            <person name="Luo Y.B."/>
            <person name="Tsai W.C."/>
            <person name="Van de Peer Y."/>
            <person name="Liu Z.J."/>
        </authorList>
    </citation>
    <scope>NUCLEOTIDE SEQUENCE [LARGE SCALE GENOMIC DNA]</scope>
    <source>
        <strain evidence="8">cv. Shenzhen</strain>
        <tissue evidence="7">Stem</tissue>
    </source>
</reference>
<dbReference type="PROSITE" id="PS00108">
    <property type="entry name" value="PROTEIN_KINASE_ST"/>
    <property type="match status" value="1"/>
</dbReference>
<keyword evidence="2 5" id="KW-0547">Nucleotide-binding</keyword>
<keyword evidence="3 7" id="KW-0418">Kinase</keyword>
<dbReference type="EC" id="2.7.11.1" evidence="7"/>
<evidence type="ECO:0000259" key="6">
    <source>
        <dbReference type="PROSITE" id="PS50011"/>
    </source>
</evidence>
<evidence type="ECO:0000256" key="3">
    <source>
        <dbReference type="ARBA" id="ARBA00022777"/>
    </source>
</evidence>
<dbReference type="Gene3D" id="3.40.50.620">
    <property type="entry name" value="HUPs"/>
    <property type="match status" value="1"/>
</dbReference>
<feature type="binding site" evidence="5">
    <location>
        <position position="335"/>
    </location>
    <ligand>
        <name>ATP</name>
        <dbReference type="ChEBI" id="CHEBI:30616"/>
    </ligand>
</feature>
<keyword evidence="8" id="KW-1185">Reference proteome</keyword>
<dbReference type="InterPro" id="IPR014729">
    <property type="entry name" value="Rossmann-like_a/b/a_fold"/>
</dbReference>
<dbReference type="Proteomes" id="UP000236161">
    <property type="component" value="Unassembled WGS sequence"/>
</dbReference>
<evidence type="ECO:0000256" key="5">
    <source>
        <dbReference type="PROSITE-ProRule" id="PRU10141"/>
    </source>
</evidence>
<dbReference type="AlphaFoldDB" id="A0A2H9ZXF5"/>
<proteinExistence type="predicted"/>
<name>A0A2H9ZXF5_9ASPA</name>
<evidence type="ECO:0000256" key="4">
    <source>
        <dbReference type="ARBA" id="ARBA00022840"/>
    </source>
</evidence>
<keyword evidence="7" id="KW-0675">Receptor</keyword>
<evidence type="ECO:0000313" key="7">
    <source>
        <dbReference type="EMBL" id="PKA47956.1"/>
    </source>
</evidence>
<dbReference type="InterPro" id="IPR008271">
    <property type="entry name" value="Ser/Thr_kinase_AS"/>
</dbReference>
<dbReference type="PANTHER" id="PTHR47987">
    <property type="entry name" value="OS08G0249100 PROTEIN"/>
    <property type="match status" value="1"/>
</dbReference>
<dbReference type="FunFam" id="3.30.200.20:FF:000268">
    <property type="entry name" value="probable receptor-like serine/threonine-protein kinase At5g57670"/>
    <property type="match status" value="1"/>
</dbReference>
<protein>
    <submittedName>
        <fullName evidence="7">Putative receptor-like serine/threonine-protein kinase</fullName>
        <ecNumber evidence="7">2.7.11.1</ecNumber>
    </submittedName>
</protein>
<dbReference type="PROSITE" id="PS50011">
    <property type="entry name" value="PROTEIN_KINASE_DOM"/>
    <property type="match status" value="1"/>
</dbReference>
<dbReference type="GO" id="GO:0004674">
    <property type="term" value="F:protein serine/threonine kinase activity"/>
    <property type="evidence" value="ECO:0007669"/>
    <property type="project" value="UniProtKB-EC"/>
</dbReference>
<organism evidence="7 8">
    <name type="scientific">Apostasia shenzhenica</name>
    <dbReference type="NCBI Taxonomy" id="1088818"/>
    <lineage>
        <taxon>Eukaryota</taxon>
        <taxon>Viridiplantae</taxon>
        <taxon>Streptophyta</taxon>
        <taxon>Embryophyta</taxon>
        <taxon>Tracheophyta</taxon>
        <taxon>Spermatophyta</taxon>
        <taxon>Magnoliopsida</taxon>
        <taxon>Liliopsida</taxon>
        <taxon>Asparagales</taxon>
        <taxon>Orchidaceae</taxon>
        <taxon>Apostasioideae</taxon>
        <taxon>Apostasia</taxon>
    </lineage>
</organism>